<evidence type="ECO:0000256" key="2">
    <source>
        <dbReference type="SAM" id="MobiDB-lite"/>
    </source>
</evidence>
<dbReference type="Proteomes" id="UP001215598">
    <property type="component" value="Unassembled WGS sequence"/>
</dbReference>
<comment type="caution">
    <text evidence="3">The sequence shown here is derived from an EMBL/GenBank/DDBJ whole genome shotgun (WGS) entry which is preliminary data.</text>
</comment>
<name>A0AAD7N2F6_9AGAR</name>
<dbReference type="EMBL" id="JARKIB010000094">
    <property type="protein sequence ID" value="KAJ7742581.1"/>
    <property type="molecule type" value="Genomic_DNA"/>
</dbReference>
<evidence type="ECO:0008006" key="5">
    <source>
        <dbReference type="Google" id="ProtNLM"/>
    </source>
</evidence>
<sequence length="408" mass="45654">MTTPAGAESTHKPPTQSERNALAADRARIAELKAEILELELALSSMMEEDKLLQDRLDAYTYPVLILPNEIVSEIFVHFLPVYPKTPPVIGRTSPNVLSQICRKWRGIALSAPALWRGITLSLRNGKRLDQKLRLLESWLQRSGSCLLSIKMDFGHDPVDNGAVGPFTRAITAHSIRWEHLQIHSLDLLLPSNIISLPFLRTLSTLTTRNSDTGPLHAAPLLRNVALFLWGEHDISLCPWSQLTTFTANFIPPHHCLYFFTQAVNLVSCSLHIDPKKKDHGVQTSRHAVTLPHLQTLILEGSFTSDVPWVFLDFFTLPALQKFQIGARLLQGDPIGLLKSLISRSGCSIQELYLTRVLVHPPLESYRIALPTVGFISFDGIVMDSPWHVPWHEEIEEDDQGGSSDESV</sequence>
<evidence type="ECO:0000313" key="3">
    <source>
        <dbReference type="EMBL" id="KAJ7742581.1"/>
    </source>
</evidence>
<feature type="coiled-coil region" evidence="1">
    <location>
        <begin position="22"/>
        <end position="49"/>
    </location>
</feature>
<proteinExistence type="predicted"/>
<evidence type="ECO:0000313" key="4">
    <source>
        <dbReference type="Proteomes" id="UP001215598"/>
    </source>
</evidence>
<organism evidence="3 4">
    <name type="scientific">Mycena metata</name>
    <dbReference type="NCBI Taxonomy" id="1033252"/>
    <lineage>
        <taxon>Eukaryota</taxon>
        <taxon>Fungi</taxon>
        <taxon>Dikarya</taxon>
        <taxon>Basidiomycota</taxon>
        <taxon>Agaricomycotina</taxon>
        <taxon>Agaricomycetes</taxon>
        <taxon>Agaricomycetidae</taxon>
        <taxon>Agaricales</taxon>
        <taxon>Marasmiineae</taxon>
        <taxon>Mycenaceae</taxon>
        <taxon>Mycena</taxon>
    </lineage>
</organism>
<dbReference type="Gene3D" id="1.20.1280.50">
    <property type="match status" value="1"/>
</dbReference>
<feature type="region of interest" description="Disordered" evidence="2">
    <location>
        <begin position="1"/>
        <end position="20"/>
    </location>
</feature>
<accession>A0AAD7N2F6</accession>
<evidence type="ECO:0000256" key="1">
    <source>
        <dbReference type="SAM" id="Coils"/>
    </source>
</evidence>
<gene>
    <name evidence="3" type="ORF">B0H16DRAFT_1423395</name>
</gene>
<dbReference type="AlphaFoldDB" id="A0AAD7N2F6"/>
<protein>
    <recommendedName>
        <fullName evidence="5">F-box domain-containing protein</fullName>
    </recommendedName>
</protein>
<keyword evidence="1" id="KW-0175">Coiled coil</keyword>
<reference evidence="3" key="1">
    <citation type="submission" date="2023-03" db="EMBL/GenBank/DDBJ databases">
        <title>Massive genome expansion in bonnet fungi (Mycena s.s.) driven by repeated elements and novel gene families across ecological guilds.</title>
        <authorList>
            <consortium name="Lawrence Berkeley National Laboratory"/>
            <person name="Harder C.B."/>
            <person name="Miyauchi S."/>
            <person name="Viragh M."/>
            <person name="Kuo A."/>
            <person name="Thoen E."/>
            <person name="Andreopoulos B."/>
            <person name="Lu D."/>
            <person name="Skrede I."/>
            <person name="Drula E."/>
            <person name="Henrissat B."/>
            <person name="Morin E."/>
            <person name="Kohler A."/>
            <person name="Barry K."/>
            <person name="LaButti K."/>
            <person name="Morin E."/>
            <person name="Salamov A."/>
            <person name="Lipzen A."/>
            <person name="Mereny Z."/>
            <person name="Hegedus B."/>
            <person name="Baldrian P."/>
            <person name="Stursova M."/>
            <person name="Weitz H."/>
            <person name="Taylor A."/>
            <person name="Grigoriev I.V."/>
            <person name="Nagy L.G."/>
            <person name="Martin F."/>
            <person name="Kauserud H."/>
        </authorList>
    </citation>
    <scope>NUCLEOTIDE SEQUENCE</scope>
    <source>
        <strain evidence="3">CBHHK182m</strain>
    </source>
</reference>
<keyword evidence="4" id="KW-1185">Reference proteome</keyword>